<gene>
    <name evidence="2" type="ORF">BV898_10118</name>
</gene>
<keyword evidence="3" id="KW-1185">Reference proteome</keyword>
<comment type="caution">
    <text evidence="2">The sequence shown here is derived from an EMBL/GenBank/DDBJ whole genome shotgun (WGS) entry which is preliminary data.</text>
</comment>
<evidence type="ECO:0000313" key="3">
    <source>
        <dbReference type="Proteomes" id="UP000192578"/>
    </source>
</evidence>
<protein>
    <recommendedName>
        <fullName evidence="4">Secreted protein</fullName>
    </recommendedName>
</protein>
<organism evidence="2 3">
    <name type="scientific">Hypsibius exemplaris</name>
    <name type="common">Freshwater tardigrade</name>
    <dbReference type="NCBI Taxonomy" id="2072580"/>
    <lineage>
        <taxon>Eukaryota</taxon>
        <taxon>Metazoa</taxon>
        <taxon>Ecdysozoa</taxon>
        <taxon>Tardigrada</taxon>
        <taxon>Eutardigrada</taxon>
        <taxon>Parachela</taxon>
        <taxon>Hypsibioidea</taxon>
        <taxon>Hypsibiidae</taxon>
        <taxon>Hypsibius</taxon>
    </lineage>
</organism>
<proteinExistence type="predicted"/>
<keyword evidence="1" id="KW-0732">Signal</keyword>
<feature type="chain" id="PRO_5010728865" description="Secreted protein" evidence="1">
    <location>
        <begin position="18"/>
        <end position="120"/>
    </location>
</feature>
<name>A0A1W0WKM5_HYPEX</name>
<sequence>MTTLDFASLVFACVVLALRFRLCDTPERENERGEGRQIYFFRQRSGAGVFDVCAFLNPFLHPFLNPSIRGNLQFGAGNPSEQFGRAFPFIHDERRKTSFPDLPCKYSLTVDAVIASDRRH</sequence>
<evidence type="ECO:0000256" key="1">
    <source>
        <dbReference type="SAM" id="SignalP"/>
    </source>
</evidence>
<dbReference type="AlphaFoldDB" id="A0A1W0WKM5"/>
<feature type="signal peptide" evidence="1">
    <location>
        <begin position="1"/>
        <end position="17"/>
    </location>
</feature>
<evidence type="ECO:0000313" key="2">
    <source>
        <dbReference type="EMBL" id="OQV15727.1"/>
    </source>
</evidence>
<dbReference type="Proteomes" id="UP000192578">
    <property type="component" value="Unassembled WGS sequence"/>
</dbReference>
<accession>A0A1W0WKM5</accession>
<reference evidence="3" key="1">
    <citation type="submission" date="2017-01" db="EMBL/GenBank/DDBJ databases">
        <title>Comparative genomics of anhydrobiosis in the tardigrade Hypsibius dujardini.</title>
        <authorList>
            <person name="Yoshida Y."/>
            <person name="Koutsovoulos G."/>
            <person name="Laetsch D."/>
            <person name="Stevens L."/>
            <person name="Kumar S."/>
            <person name="Horikawa D."/>
            <person name="Ishino K."/>
            <person name="Komine S."/>
            <person name="Tomita M."/>
            <person name="Blaxter M."/>
            <person name="Arakawa K."/>
        </authorList>
    </citation>
    <scope>NUCLEOTIDE SEQUENCE [LARGE SCALE GENOMIC DNA]</scope>
    <source>
        <strain evidence="3">Z151</strain>
    </source>
</reference>
<dbReference type="EMBL" id="MTYJ01000084">
    <property type="protein sequence ID" value="OQV15727.1"/>
    <property type="molecule type" value="Genomic_DNA"/>
</dbReference>
<evidence type="ECO:0008006" key="4">
    <source>
        <dbReference type="Google" id="ProtNLM"/>
    </source>
</evidence>